<dbReference type="AlphaFoldDB" id="G8YIS3"/>
<reference evidence="9" key="1">
    <citation type="submission" date="2011-10" db="EMBL/GenBank/DDBJ databases">
        <authorList>
            <person name="Genoscope - CEA"/>
        </authorList>
    </citation>
    <scope>NUCLEOTIDE SEQUENCE</scope>
</reference>
<feature type="transmembrane region" description="Helical" evidence="7">
    <location>
        <begin position="304"/>
        <end position="322"/>
    </location>
</feature>
<feature type="domain" description="Sodium/calcium exchanger membrane region" evidence="8">
    <location>
        <begin position="373"/>
        <end position="507"/>
    </location>
</feature>
<dbReference type="Pfam" id="PF01699">
    <property type="entry name" value="Na_Ca_ex"/>
    <property type="match status" value="2"/>
</dbReference>
<dbReference type="Proteomes" id="UP000005222">
    <property type="component" value="Chromosome H"/>
</dbReference>
<dbReference type="InterPro" id="IPR044880">
    <property type="entry name" value="NCX_ion-bd_dom_sf"/>
</dbReference>
<evidence type="ECO:0000256" key="1">
    <source>
        <dbReference type="ARBA" id="ARBA00004141"/>
    </source>
</evidence>
<evidence type="ECO:0000256" key="2">
    <source>
        <dbReference type="ARBA" id="ARBA00008170"/>
    </source>
</evidence>
<keyword evidence="3" id="KW-0813">Transport</keyword>
<comment type="subcellular location">
    <subcellularLocation>
        <location evidence="1">Membrane</location>
        <topology evidence="1">Multi-pass membrane protein</topology>
    </subcellularLocation>
</comment>
<dbReference type="OrthoDB" id="407410at2759"/>
<dbReference type="EMBL" id="FO082053">
    <property type="protein sequence ID" value="CCE80218.1"/>
    <property type="molecule type" value="Genomic_DNA"/>
</dbReference>
<feature type="transmembrane region" description="Helical" evidence="7">
    <location>
        <begin position="273"/>
        <end position="292"/>
    </location>
</feature>
<keyword evidence="11" id="KW-1185">Reference proteome</keyword>
<dbReference type="PANTHER" id="PTHR12266:SF0">
    <property type="entry name" value="MITOCHONDRIAL SODIUM_CALCIUM EXCHANGER PROTEIN"/>
    <property type="match status" value="1"/>
</dbReference>
<evidence type="ECO:0000256" key="6">
    <source>
        <dbReference type="ARBA" id="ARBA00023136"/>
    </source>
</evidence>
<dbReference type="HOGENOM" id="CLU_004979_2_2_1"/>
<evidence type="ECO:0000313" key="9">
    <source>
        <dbReference type="EMBL" id="CCE80218.1"/>
    </source>
</evidence>
<evidence type="ECO:0000256" key="5">
    <source>
        <dbReference type="ARBA" id="ARBA00022989"/>
    </source>
</evidence>
<feature type="transmembrane region" description="Helical" evidence="7">
    <location>
        <begin position="422"/>
        <end position="449"/>
    </location>
</feature>
<dbReference type="GO" id="GO:0006874">
    <property type="term" value="P:intracellular calcium ion homeostasis"/>
    <property type="evidence" value="ECO:0007669"/>
    <property type="project" value="TreeGrafter"/>
</dbReference>
<feature type="transmembrane region" description="Helical" evidence="7">
    <location>
        <begin position="491"/>
        <end position="509"/>
    </location>
</feature>
<feature type="transmembrane region" description="Helical" evidence="7">
    <location>
        <begin position="383"/>
        <end position="402"/>
    </location>
</feature>
<organism evidence="9 11">
    <name type="scientific">Pichia sorbitophila (strain ATCC MYA-4447 / BCRC 22081 / CBS 7064 / NBRC 10061 / NRRL Y-12695)</name>
    <name type="common">Hybrid yeast</name>
    <dbReference type="NCBI Taxonomy" id="559304"/>
    <lineage>
        <taxon>Eukaryota</taxon>
        <taxon>Fungi</taxon>
        <taxon>Dikarya</taxon>
        <taxon>Ascomycota</taxon>
        <taxon>Saccharomycotina</taxon>
        <taxon>Pichiomycetes</taxon>
        <taxon>Debaryomycetaceae</taxon>
        <taxon>Millerozyma</taxon>
    </lineage>
</organism>
<dbReference type="PANTHER" id="PTHR12266">
    <property type="entry name" value="NA+/CA2+ K+ INDEPENDENT EXCHANGER"/>
    <property type="match status" value="1"/>
</dbReference>
<dbReference type="eggNOG" id="KOG2399">
    <property type="taxonomic scope" value="Eukaryota"/>
</dbReference>
<feature type="transmembrane region" description="Helical" evidence="7">
    <location>
        <begin position="100"/>
        <end position="119"/>
    </location>
</feature>
<feature type="transmembrane region" description="Helical" evidence="7">
    <location>
        <begin position="187"/>
        <end position="209"/>
    </location>
</feature>
<evidence type="ECO:0000313" key="10">
    <source>
        <dbReference type="EMBL" id="CCE80983.1"/>
    </source>
</evidence>
<feature type="transmembrane region" description="Helical" evidence="7">
    <location>
        <begin position="163"/>
        <end position="181"/>
    </location>
</feature>
<keyword evidence="4 7" id="KW-0812">Transmembrane</keyword>
<dbReference type="GO" id="GO:0016020">
    <property type="term" value="C:membrane"/>
    <property type="evidence" value="ECO:0007669"/>
    <property type="project" value="UniProtKB-SubCell"/>
</dbReference>
<name>G8YIS3_PICSO</name>
<sequence>MAFLFNVMTSFHAISNGCSLRESDNYCETIRTVCDRDYFRIAEWYYCNRSYPSYLLLGAVCLFFFVIVDILLLTLSLIVSTYLFPHLHSLTRKLHINDHILGITIIPLMNAFPDLVNYYVALSSGSTNLVLGQLVGSITIISTVIIGVISIWKPFDINDSRHIIRGFMYLLLSLTFFTYVISDGVISLVECIIMLTAYLAYISTFIWPFKSQSEETLPLSPARSNETIDHPLNIEDVFGLLTVEERPECPLDSPVLDEHTPLLESPINEKKGIFRLIHMVIRYIELSCAFLIPFADRSDPSLTWLRFVQCFTIPYFLNFFLLGAKSLDYFAVSFSLIVIMESLSSLWDRYSEIVQSSLNVLSIGICLMATTEFSKLILQLFKNFGLILRISDYLLGSIIFAISNSVNDVITNTTVAITVDPILGLNSCLGTLLLILLLGVGINGLAVLSHKQPLNLTITKGLVITLFALILLLTFYLIYIPLNAWKLDRRMGFISIGAWVIITVINLYYG</sequence>
<dbReference type="GO" id="GO:0008324">
    <property type="term" value="F:monoatomic cation transmembrane transporter activity"/>
    <property type="evidence" value="ECO:0007669"/>
    <property type="project" value="TreeGrafter"/>
</dbReference>
<evidence type="ECO:0000259" key="8">
    <source>
        <dbReference type="Pfam" id="PF01699"/>
    </source>
</evidence>
<feature type="transmembrane region" description="Helical" evidence="7">
    <location>
        <begin position="54"/>
        <end position="79"/>
    </location>
</feature>
<dbReference type="InterPro" id="IPR051359">
    <property type="entry name" value="CaCA_antiporter"/>
</dbReference>
<evidence type="ECO:0000256" key="4">
    <source>
        <dbReference type="ARBA" id="ARBA00022692"/>
    </source>
</evidence>
<dbReference type="STRING" id="559304.G8YIS3"/>
<comment type="similarity">
    <text evidence="2">Belongs to the Ca(2+):cation antiporter (CaCA) (TC 2.A.19) family.</text>
</comment>
<dbReference type="InParanoid" id="G8YIS3"/>
<gene>
    <name evidence="9" type="primary">Piso0_003320</name>
    <name evidence="9" type="ORF">GNLVRS01_PISO0G09730g</name>
    <name evidence="10" type="ORF">GNLVRS01_PISO0H09731g</name>
</gene>
<dbReference type="EMBL" id="FO082052">
    <property type="protein sequence ID" value="CCE80983.1"/>
    <property type="molecule type" value="Genomic_DNA"/>
</dbReference>
<feature type="domain" description="Sodium/calcium exchanger membrane region" evidence="8">
    <location>
        <begin position="70"/>
        <end position="207"/>
    </location>
</feature>
<keyword evidence="6 7" id="KW-0472">Membrane</keyword>
<proteinExistence type="inferred from homology"/>
<feature type="transmembrane region" description="Helical" evidence="7">
    <location>
        <begin position="131"/>
        <end position="151"/>
    </location>
</feature>
<dbReference type="Gene3D" id="1.20.1420.30">
    <property type="entry name" value="NCX, central ion-binding region"/>
    <property type="match status" value="2"/>
</dbReference>
<evidence type="ECO:0000256" key="7">
    <source>
        <dbReference type="SAM" id="Phobius"/>
    </source>
</evidence>
<reference evidence="11" key="2">
    <citation type="journal article" date="2012" name="G3 (Bethesda)">
        <title>Pichia sorbitophila, an interspecies yeast hybrid reveals early steps of genome resolution following polyploidization.</title>
        <authorList>
            <person name="Leh Louis V."/>
            <person name="Despons L."/>
            <person name="Friedrich A."/>
            <person name="Martin T."/>
            <person name="Durrens P."/>
            <person name="Casaregola S."/>
            <person name="Neuveglise C."/>
            <person name="Fairhead C."/>
            <person name="Marck C."/>
            <person name="Cruz J.A."/>
            <person name="Straub M.L."/>
            <person name="Kugler V."/>
            <person name="Sacerdot C."/>
            <person name="Uzunov Z."/>
            <person name="Thierry A."/>
            <person name="Weiss S."/>
            <person name="Bleykasten C."/>
            <person name="De Montigny J."/>
            <person name="Jacques N."/>
            <person name="Jung P."/>
            <person name="Lemaire M."/>
            <person name="Mallet S."/>
            <person name="Morel G."/>
            <person name="Richard G.F."/>
            <person name="Sarkar A."/>
            <person name="Savel G."/>
            <person name="Schacherer J."/>
            <person name="Seret M.L."/>
            <person name="Talla E."/>
            <person name="Samson G."/>
            <person name="Jubin C."/>
            <person name="Poulain J."/>
            <person name="Vacherie B."/>
            <person name="Barbe V."/>
            <person name="Pelletier E."/>
            <person name="Sherman D.J."/>
            <person name="Westhof E."/>
            <person name="Weissenbach J."/>
            <person name="Baret P.V."/>
            <person name="Wincker P."/>
            <person name="Gaillardin C."/>
            <person name="Dujon B."/>
            <person name="Souciet J.L."/>
        </authorList>
    </citation>
    <scope>NUCLEOTIDE SEQUENCE [LARGE SCALE GENOMIC DNA]</scope>
    <source>
        <strain evidence="11">ATCC MYA-4447 / BCRC 22081 / CBS 7064 / NBRC 10061 / NRRL Y-12695</strain>
    </source>
</reference>
<dbReference type="InterPro" id="IPR004837">
    <property type="entry name" value="NaCa_Exmemb"/>
</dbReference>
<feature type="transmembrane region" description="Helical" evidence="7">
    <location>
        <begin position="461"/>
        <end position="479"/>
    </location>
</feature>
<dbReference type="Proteomes" id="UP000005222">
    <property type="component" value="Chromosome G"/>
</dbReference>
<keyword evidence="5 7" id="KW-1133">Transmembrane helix</keyword>
<protein>
    <submittedName>
        <fullName evidence="9">Piso0_003320 protein</fullName>
    </submittedName>
</protein>
<evidence type="ECO:0000313" key="11">
    <source>
        <dbReference type="Proteomes" id="UP000005222"/>
    </source>
</evidence>
<accession>G8YIS3</accession>
<evidence type="ECO:0000256" key="3">
    <source>
        <dbReference type="ARBA" id="ARBA00022448"/>
    </source>
</evidence>